<name>A0ABU1M253_9BURK</name>
<keyword evidence="2" id="KW-1185">Reference proteome</keyword>
<dbReference type="EMBL" id="JAVDRP010000031">
    <property type="protein sequence ID" value="MDR6413061.1"/>
    <property type="molecule type" value="Genomic_DNA"/>
</dbReference>
<dbReference type="Proteomes" id="UP001264340">
    <property type="component" value="Unassembled WGS sequence"/>
</dbReference>
<protein>
    <submittedName>
        <fullName evidence="1">Uncharacterized protein</fullName>
    </submittedName>
</protein>
<organism evidence="1 2">
    <name type="scientific">Paraburkholderia terricola</name>
    <dbReference type="NCBI Taxonomy" id="169427"/>
    <lineage>
        <taxon>Bacteria</taxon>
        <taxon>Pseudomonadati</taxon>
        <taxon>Pseudomonadota</taxon>
        <taxon>Betaproteobacteria</taxon>
        <taxon>Burkholderiales</taxon>
        <taxon>Burkholderiaceae</taxon>
        <taxon>Paraburkholderia</taxon>
    </lineage>
</organism>
<evidence type="ECO:0000313" key="2">
    <source>
        <dbReference type="Proteomes" id="UP001264340"/>
    </source>
</evidence>
<accession>A0ABU1M253</accession>
<sequence>MKIVVRIELITDWGDVNTIEVGRIDRPSHTLDPESVGLSLACPLWVVEKGR</sequence>
<proteinExistence type="predicted"/>
<reference evidence="1 2" key="1">
    <citation type="submission" date="2023-07" db="EMBL/GenBank/DDBJ databases">
        <title>Sorghum-associated microbial communities from plants grown in Nebraska, USA.</title>
        <authorList>
            <person name="Schachtman D."/>
        </authorList>
    </citation>
    <scope>NUCLEOTIDE SEQUENCE [LARGE SCALE GENOMIC DNA]</scope>
    <source>
        <strain evidence="1 2">DS1316</strain>
    </source>
</reference>
<dbReference type="RefSeq" id="WP_310127484.1">
    <property type="nucleotide sequence ID" value="NZ_JAVDQV010000026.1"/>
</dbReference>
<comment type="caution">
    <text evidence="1">The sequence shown here is derived from an EMBL/GenBank/DDBJ whole genome shotgun (WGS) entry which is preliminary data.</text>
</comment>
<evidence type="ECO:0000313" key="1">
    <source>
        <dbReference type="EMBL" id="MDR6413061.1"/>
    </source>
</evidence>
<gene>
    <name evidence="1" type="ORF">J2804_006498</name>
</gene>